<evidence type="ECO:0000256" key="1">
    <source>
        <dbReference type="ARBA" id="ARBA00005771"/>
    </source>
</evidence>
<name>A0A815M5V2_9BILA</name>
<comment type="caution">
    <text evidence="5">The sequence shown here is derived from an EMBL/GenBank/DDBJ whole genome shotgun (WGS) entry which is preliminary data.</text>
</comment>
<evidence type="ECO:0000313" key="5">
    <source>
        <dbReference type="EMBL" id="CAF1416041.1"/>
    </source>
</evidence>
<dbReference type="OrthoDB" id="205623at2759"/>
<sequence>MASTEKDATVFKWVDGICISSVWDSDMIRSALQYEAQPNDIFIVSYPRSGTTRMQSIIYTLQTNGQPFNEDILDFIERSMYLEAYGAEGIKLIMRRPGVIKTHIPLNRISNNPSAKYICVVRDPKAVAQFIEIDNISDQLVDVTAYYSSFDYMKKNYNNTRREFSQKPNPWTKLSSSTSTSNDILSTISRSETEDKFNALIETIFRLTCYDGQLDFVHKGENNQWKAFMSKEQSQLINNRMRDLYKECEGLENYWENIHKH</sequence>
<dbReference type="Proteomes" id="UP000663832">
    <property type="component" value="Unassembled WGS sequence"/>
</dbReference>
<feature type="domain" description="Sulfotransferase" evidence="3">
    <location>
        <begin position="38"/>
        <end position="128"/>
    </location>
</feature>
<dbReference type="GO" id="GO:0008146">
    <property type="term" value="F:sulfotransferase activity"/>
    <property type="evidence" value="ECO:0007669"/>
    <property type="project" value="InterPro"/>
</dbReference>
<dbReference type="Gene3D" id="3.40.50.300">
    <property type="entry name" value="P-loop containing nucleotide triphosphate hydrolases"/>
    <property type="match status" value="2"/>
</dbReference>
<evidence type="ECO:0000313" key="4">
    <source>
        <dbReference type="EMBL" id="CAF1068179.1"/>
    </source>
</evidence>
<dbReference type="EMBL" id="CAJNOM010000399">
    <property type="protein sequence ID" value="CAF1416041.1"/>
    <property type="molecule type" value="Genomic_DNA"/>
</dbReference>
<dbReference type="PANTHER" id="PTHR11783">
    <property type="entry name" value="SULFOTRANSFERASE SULT"/>
    <property type="match status" value="1"/>
</dbReference>
<evidence type="ECO:0000313" key="6">
    <source>
        <dbReference type="EMBL" id="CAF1437459.1"/>
    </source>
</evidence>
<proteinExistence type="inferred from homology"/>
<dbReference type="EMBL" id="CAJNOI010000105">
    <property type="protein sequence ID" value="CAF1068179.1"/>
    <property type="molecule type" value="Genomic_DNA"/>
</dbReference>
<protein>
    <recommendedName>
        <fullName evidence="3">Sulfotransferase domain-containing protein</fullName>
    </recommendedName>
</protein>
<dbReference type="AlphaFoldDB" id="A0A815M5V2"/>
<gene>
    <name evidence="4" type="ORF">BJG266_LOCUS19555</name>
    <name evidence="5" type="ORF">QVE165_LOCUS37882</name>
    <name evidence="6" type="ORF">QVE165_LOCUS39379</name>
</gene>
<evidence type="ECO:0000256" key="2">
    <source>
        <dbReference type="ARBA" id="ARBA00022679"/>
    </source>
</evidence>
<dbReference type="SUPFAM" id="SSF52540">
    <property type="entry name" value="P-loop containing nucleoside triphosphate hydrolases"/>
    <property type="match status" value="1"/>
</dbReference>
<reference evidence="5" key="1">
    <citation type="submission" date="2021-02" db="EMBL/GenBank/DDBJ databases">
        <authorList>
            <person name="Nowell W R."/>
        </authorList>
    </citation>
    <scope>NUCLEOTIDE SEQUENCE</scope>
</reference>
<evidence type="ECO:0000259" key="3">
    <source>
        <dbReference type="Pfam" id="PF00685"/>
    </source>
</evidence>
<accession>A0A815M5V2</accession>
<dbReference type="Pfam" id="PF00685">
    <property type="entry name" value="Sulfotransfer_1"/>
    <property type="match status" value="1"/>
</dbReference>
<organism evidence="5 7">
    <name type="scientific">Adineta steineri</name>
    <dbReference type="NCBI Taxonomy" id="433720"/>
    <lineage>
        <taxon>Eukaryota</taxon>
        <taxon>Metazoa</taxon>
        <taxon>Spiralia</taxon>
        <taxon>Gnathifera</taxon>
        <taxon>Rotifera</taxon>
        <taxon>Eurotatoria</taxon>
        <taxon>Bdelloidea</taxon>
        <taxon>Adinetida</taxon>
        <taxon>Adinetidae</taxon>
        <taxon>Adineta</taxon>
    </lineage>
</organism>
<dbReference type="Proteomes" id="UP000663877">
    <property type="component" value="Unassembled WGS sequence"/>
</dbReference>
<keyword evidence="7" id="KW-1185">Reference proteome</keyword>
<comment type="similarity">
    <text evidence="1">Belongs to the sulfotransferase 1 family.</text>
</comment>
<keyword evidence="2" id="KW-0808">Transferase</keyword>
<dbReference type="InterPro" id="IPR000863">
    <property type="entry name" value="Sulfotransferase_dom"/>
</dbReference>
<evidence type="ECO:0000313" key="7">
    <source>
        <dbReference type="Proteomes" id="UP000663832"/>
    </source>
</evidence>
<dbReference type="InterPro" id="IPR027417">
    <property type="entry name" value="P-loop_NTPase"/>
</dbReference>
<dbReference type="EMBL" id="CAJNOM010000436">
    <property type="protein sequence ID" value="CAF1437459.1"/>
    <property type="molecule type" value="Genomic_DNA"/>
</dbReference>